<evidence type="ECO:0000313" key="8">
    <source>
        <dbReference type="EMBL" id="PTB77058.1"/>
    </source>
</evidence>
<keyword evidence="3 5" id="KW-0288">FMN</keyword>
<dbReference type="Gene3D" id="3.40.50.1950">
    <property type="entry name" value="Flavin prenyltransferase-like"/>
    <property type="match status" value="1"/>
</dbReference>
<dbReference type="PANTHER" id="PTHR43374">
    <property type="entry name" value="FLAVIN PRENYLTRANSFERASE"/>
    <property type="match status" value="1"/>
</dbReference>
<keyword evidence="6" id="KW-0472">Membrane</keyword>
<dbReference type="Pfam" id="PF02441">
    <property type="entry name" value="Flavoprotein"/>
    <property type="match status" value="1"/>
</dbReference>
<dbReference type="NCBIfam" id="NF004685">
    <property type="entry name" value="PRK06029.1"/>
    <property type="match status" value="1"/>
</dbReference>
<dbReference type="Proteomes" id="UP000240760">
    <property type="component" value="Unassembled WGS sequence"/>
</dbReference>
<dbReference type="GO" id="GO:0016831">
    <property type="term" value="F:carboxy-lyase activity"/>
    <property type="evidence" value="ECO:0007669"/>
    <property type="project" value="TreeGrafter"/>
</dbReference>
<feature type="transmembrane region" description="Helical" evidence="6">
    <location>
        <begin position="20"/>
        <end position="41"/>
    </location>
</feature>
<keyword evidence="1 5" id="KW-0637">Prenyltransferase</keyword>
<dbReference type="GO" id="GO:0106141">
    <property type="term" value="F:flavin prenyltransferase activity"/>
    <property type="evidence" value="ECO:0007669"/>
    <property type="project" value="UniProtKB-EC"/>
</dbReference>
<keyword evidence="9" id="KW-1185">Reference proteome</keyword>
<dbReference type="SUPFAM" id="SSF52507">
    <property type="entry name" value="Homo-oligomeric flavin-containing Cys decarboxylases, HFCD"/>
    <property type="match status" value="1"/>
</dbReference>
<comment type="subcellular location">
    <subcellularLocation>
        <location evidence="5">Mitochondrion</location>
    </subcellularLocation>
</comment>
<evidence type="ECO:0000259" key="7">
    <source>
        <dbReference type="Pfam" id="PF02441"/>
    </source>
</evidence>
<evidence type="ECO:0000256" key="6">
    <source>
        <dbReference type="SAM" id="Phobius"/>
    </source>
</evidence>
<comment type="catalytic activity">
    <reaction evidence="5">
        <text>dimethylallyl phosphate + FMNH2 = prenylated FMNH2 + phosphate</text>
        <dbReference type="Rhea" id="RHEA:37743"/>
        <dbReference type="ChEBI" id="CHEBI:43474"/>
        <dbReference type="ChEBI" id="CHEBI:57618"/>
        <dbReference type="ChEBI" id="CHEBI:87467"/>
        <dbReference type="ChEBI" id="CHEBI:88052"/>
        <dbReference type="EC" id="2.5.1.129"/>
    </reaction>
</comment>
<feature type="binding site" evidence="5">
    <location>
        <begin position="105"/>
        <end position="108"/>
    </location>
    <ligand>
        <name>FMN</name>
        <dbReference type="ChEBI" id="CHEBI:58210"/>
    </ligand>
</feature>
<dbReference type="GO" id="GO:0005739">
    <property type="term" value="C:mitochondrion"/>
    <property type="evidence" value="ECO:0007669"/>
    <property type="project" value="UniProtKB-SubCell"/>
</dbReference>
<reference evidence="8 9" key="1">
    <citation type="submission" date="2016-07" db="EMBL/GenBank/DDBJ databases">
        <title>Multiple horizontal gene transfer events from other fungi enriched the ability of initially mycotrophic Trichoderma (Ascomycota) to feed on dead plant biomass.</title>
        <authorList>
            <consortium name="DOE Joint Genome Institute"/>
            <person name="Aerts A."/>
            <person name="Atanasova L."/>
            <person name="Chenthamara K."/>
            <person name="Zhang J."/>
            <person name="Grujic M."/>
            <person name="Henrissat B."/>
            <person name="Kuo A."/>
            <person name="Salamov A."/>
            <person name="Lipzen A."/>
            <person name="Labutti K."/>
            <person name="Barry K."/>
            <person name="Miao Y."/>
            <person name="Rahimi M.J."/>
            <person name="Shen Q."/>
            <person name="Grigoriev I.V."/>
            <person name="Kubicek C.P."/>
            <person name="Druzhinina I.S."/>
        </authorList>
    </citation>
    <scope>NUCLEOTIDE SEQUENCE [LARGE SCALE GENOMIC DNA]</scope>
    <source>
        <strain evidence="8 9">ATCC 18648</strain>
    </source>
</reference>
<comment type="function">
    <text evidence="5">Flavin prenyltransferase that catalyzes the synthesis of the prenylated FMN cofactor (prenyl-FMN) for the ferulic acid decarboxylase FDC1. The prenyltransferase is metal-independent and links a dimethylallyl moiety from dimethylallyl monophosphate (DMAP) to the flavin N5 and C6 atoms of FMN.</text>
</comment>
<name>A0A2T4C6A8_TRILO</name>
<evidence type="ECO:0000256" key="5">
    <source>
        <dbReference type="HAMAP-Rule" id="MF_03197"/>
    </source>
</evidence>
<keyword evidence="4 5" id="KW-0808">Transferase</keyword>
<accession>A0A2T4C6A8</accession>
<organism evidence="8 9">
    <name type="scientific">Trichoderma longibrachiatum ATCC 18648</name>
    <dbReference type="NCBI Taxonomy" id="983965"/>
    <lineage>
        <taxon>Eukaryota</taxon>
        <taxon>Fungi</taxon>
        <taxon>Dikarya</taxon>
        <taxon>Ascomycota</taxon>
        <taxon>Pezizomycotina</taxon>
        <taxon>Sordariomycetes</taxon>
        <taxon>Hypocreomycetidae</taxon>
        <taxon>Hypocreales</taxon>
        <taxon>Hypocreaceae</taxon>
        <taxon>Trichoderma</taxon>
    </lineage>
</organism>
<dbReference type="EC" id="2.5.1.129" evidence="5"/>
<dbReference type="HAMAP" id="MF_01984">
    <property type="entry name" value="ubiX_pad"/>
    <property type="match status" value="1"/>
</dbReference>
<proteinExistence type="inferred from homology"/>
<feature type="binding site" evidence="5">
    <location>
        <begin position="27"/>
        <end position="29"/>
    </location>
    <ligand>
        <name>FMN</name>
        <dbReference type="ChEBI" id="CHEBI:58210"/>
    </ligand>
</feature>
<dbReference type="AlphaFoldDB" id="A0A2T4C6A8"/>
<gene>
    <name evidence="5" type="primary">PAD1</name>
    <name evidence="8" type="ORF">M440DRAFT_1438733</name>
</gene>
<keyword evidence="5" id="KW-0496">Mitochondrion</keyword>
<comment type="caution">
    <text evidence="5">Lacks conserved residue(s) required for the propagation of feature annotation.</text>
</comment>
<protein>
    <recommendedName>
        <fullName evidence="5">Flavin prenyltransferase PAD1, mitochondrial</fullName>
        <ecNumber evidence="5">2.5.1.129</ecNumber>
    </recommendedName>
</protein>
<keyword evidence="6" id="KW-0812">Transmembrane</keyword>
<sequence>MAPPPIRSGDANQPPPRFKHIIVAITGASGAILGAEVLMALRQYHVKTHLIMSKWAEHTIQLEADGWDSERLQLYAHHVYKIDDMEARIASGSFRFDGMIVVPCSMRTLAAISTGLSDNLITRAADVCLKERRRLVLVTRETPLSEIHLRNMLEVTRAGAVVFPPVPAFITGVQRMLQLFDLYAEFAERCDLKYGNVDDESFWN</sequence>
<dbReference type="OrthoDB" id="5126881at2759"/>
<dbReference type="InterPro" id="IPR004507">
    <property type="entry name" value="UbiX-like"/>
</dbReference>
<dbReference type="PANTHER" id="PTHR43374:SF1">
    <property type="entry name" value="FLAVIN PRENYLTRANSFERASE PAD1, MITOCHONDRIAL"/>
    <property type="match status" value="1"/>
</dbReference>
<evidence type="ECO:0000256" key="1">
    <source>
        <dbReference type="ARBA" id="ARBA00022602"/>
    </source>
</evidence>
<evidence type="ECO:0000256" key="2">
    <source>
        <dbReference type="ARBA" id="ARBA00022630"/>
    </source>
</evidence>
<evidence type="ECO:0000256" key="3">
    <source>
        <dbReference type="ARBA" id="ARBA00022643"/>
    </source>
</evidence>
<dbReference type="EMBL" id="KZ679131">
    <property type="protein sequence ID" value="PTB77058.1"/>
    <property type="molecule type" value="Genomic_DNA"/>
</dbReference>
<evidence type="ECO:0000313" key="9">
    <source>
        <dbReference type="Proteomes" id="UP000240760"/>
    </source>
</evidence>
<keyword evidence="2 5" id="KW-0285">Flavoprotein</keyword>
<feature type="binding site" evidence="5">
    <location>
        <position position="53"/>
    </location>
    <ligand>
        <name>FMN</name>
        <dbReference type="ChEBI" id="CHEBI:58210"/>
    </ligand>
</feature>
<comment type="subunit">
    <text evidence="5">Oligomer.</text>
</comment>
<dbReference type="NCBIfam" id="TIGR00421">
    <property type="entry name" value="ubiX_pad"/>
    <property type="match status" value="1"/>
</dbReference>
<dbReference type="InterPro" id="IPR003382">
    <property type="entry name" value="Flavoprotein"/>
</dbReference>
<feature type="domain" description="Flavoprotein" evidence="7">
    <location>
        <begin position="19"/>
        <end position="182"/>
    </location>
</feature>
<dbReference type="STRING" id="983965.A0A2T4C6A8"/>
<evidence type="ECO:0000256" key="4">
    <source>
        <dbReference type="ARBA" id="ARBA00022679"/>
    </source>
</evidence>
<keyword evidence="6" id="KW-1133">Transmembrane helix</keyword>
<comment type="similarity">
    <text evidence="5">Belongs to the UbiX/PAD1 family.</text>
</comment>
<dbReference type="InterPro" id="IPR036551">
    <property type="entry name" value="Flavin_trans-like"/>
</dbReference>
<feature type="binding site" evidence="5">
    <location>
        <position position="140"/>
    </location>
    <ligand>
        <name>FMN</name>
        <dbReference type="ChEBI" id="CHEBI:58210"/>
    </ligand>
</feature>